<accession>A0A9P4M361</accession>
<dbReference type="AlphaFoldDB" id="A0A9P4M361"/>
<keyword evidence="2" id="KW-1185">Reference proteome</keyword>
<sequence>MLRTYGLKVHYGTAADGVVDWVGDRLLYGHISFSMPDLRAMIHGLVHASWLRFKRRLLLLHVDDEGRPNSADTTTRLPLVKID</sequence>
<dbReference type="OrthoDB" id="5425274at2759"/>
<gene>
    <name evidence="1" type="ORF">NA57DRAFT_49383</name>
</gene>
<organism evidence="1 2">
    <name type="scientific">Rhizodiscina lignyota</name>
    <dbReference type="NCBI Taxonomy" id="1504668"/>
    <lineage>
        <taxon>Eukaryota</taxon>
        <taxon>Fungi</taxon>
        <taxon>Dikarya</taxon>
        <taxon>Ascomycota</taxon>
        <taxon>Pezizomycotina</taxon>
        <taxon>Dothideomycetes</taxon>
        <taxon>Pleosporomycetidae</taxon>
        <taxon>Aulographales</taxon>
        <taxon>Rhizodiscinaceae</taxon>
        <taxon>Rhizodiscina</taxon>
    </lineage>
</organism>
<dbReference type="EMBL" id="ML978141">
    <property type="protein sequence ID" value="KAF2092967.1"/>
    <property type="molecule type" value="Genomic_DNA"/>
</dbReference>
<evidence type="ECO:0000313" key="1">
    <source>
        <dbReference type="EMBL" id="KAF2092967.1"/>
    </source>
</evidence>
<reference evidence="1" key="1">
    <citation type="journal article" date="2020" name="Stud. Mycol.">
        <title>101 Dothideomycetes genomes: a test case for predicting lifestyles and emergence of pathogens.</title>
        <authorList>
            <person name="Haridas S."/>
            <person name="Albert R."/>
            <person name="Binder M."/>
            <person name="Bloem J."/>
            <person name="Labutti K."/>
            <person name="Salamov A."/>
            <person name="Andreopoulos B."/>
            <person name="Baker S."/>
            <person name="Barry K."/>
            <person name="Bills G."/>
            <person name="Bluhm B."/>
            <person name="Cannon C."/>
            <person name="Castanera R."/>
            <person name="Culley D."/>
            <person name="Daum C."/>
            <person name="Ezra D."/>
            <person name="Gonzalez J."/>
            <person name="Henrissat B."/>
            <person name="Kuo A."/>
            <person name="Liang C."/>
            <person name="Lipzen A."/>
            <person name="Lutzoni F."/>
            <person name="Magnuson J."/>
            <person name="Mondo S."/>
            <person name="Nolan M."/>
            <person name="Ohm R."/>
            <person name="Pangilinan J."/>
            <person name="Park H.-J."/>
            <person name="Ramirez L."/>
            <person name="Alfaro M."/>
            <person name="Sun H."/>
            <person name="Tritt A."/>
            <person name="Yoshinaga Y."/>
            <person name="Zwiers L.-H."/>
            <person name="Turgeon B."/>
            <person name="Goodwin S."/>
            <person name="Spatafora J."/>
            <person name="Crous P."/>
            <person name="Grigoriev I."/>
        </authorList>
    </citation>
    <scope>NUCLEOTIDE SEQUENCE</scope>
    <source>
        <strain evidence="1">CBS 133067</strain>
    </source>
</reference>
<name>A0A9P4M361_9PEZI</name>
<evidence type="ECO:0000313" key="2">
    <source>
        <dbReference type="Proteomes" id="UP000799772"/>
    </source>
</evidence>
<protein>
    <submittedName>
        <fullName evidence="1">Uncharacterized protein</fullName>
    </submittedName>
</protein>
<dbReference type="Proteomes" id="UP000799772">
    <property type="component" value="Unassembled WGS sequence"/>
</dbReference>
<proteinExistence type="predicted"/>
<comment type="caution">
    <text evidence="1">The sequence shown here is derived from an EMBL/GenBank/DDBJ whole genome shotgun (WGS) entry which is preliminary data.</text>
</comment>